<evidence type="ECO:0000313" key="12">
    <source>
        <dbReference type="Proteomes" id="UP000504637"/>
    </source>
</evidence>
<feature type="modified residue" description="N6-(pyridoxal phosphate)lysine" evidence="9">
    <location>
        <position position="122"/>
    </location>
</feature>
<dbReference type="GeneID" id="54360313"/>
<dbReference type="PANTHER" id="PTHR42690:SF1">
    <property type="entry name" value="THREONINE SYNTHASE-LIKE 2"/>
    <property type="match status" value="1"/>
</dbReference>
<dbReference type="NCBIfam" id="TIGR00260">
    <property type="entry name" value="thrC"/>
    <property type="match status" value="1"/>
</dbReference>
<dbReference type="GO" id="GO:0030170">
    <property type="term" value="F:pyridoxal phosphate binding"/>
    <property type="evidence" value="ECO:0007669"/>
    <property type="project" value="InterPro"/>
</dbReference>
<dbReference type="GO" id="GO:0004795">
    <property type="term" value="F:threonine synthase activity"/>
    <property type="evidence" value="ECO:0007669"/>
    <property type="project" value="UniProtKB-EC"/>
</dbReference>
<evidence type="ECO:0000256" key="5">
    <source>
        <dbReference type="ARBA" id="ARBA00022605"/>
    </source>
</evidence>
<evidence type="ECO:0000259" key="11">
    <source>
        <dbReference type="Pfam" id="PF14821"/>
    </source>
</evidence>
<evidence type="ECO:0000256" key="9">
    <source>
        <dbReference type="PIRSR" id="PIRSR604450-51"/>
    </source>
</evidence>
<evidence type="ECO:0000256" key="2">
    <source>
        <dbReference type="ARBA" id="ARBA00004979"/>
    </source>
</evidence>
<dbReference type="Pfam" id="PF24857">
    <property type="entry name" value="THR4_C"/>
    <property type="match status" value="1"/>
</dbReference>
<dbReference type="InterPro" id="IPR051166">
    <property type="entry name" value="Threonine_Synthase"/>
</dbReference>
<reference evidence="13" key="2">
    <citation type="submission" date="2020-04" db="EMBL/GenBank/DDBJ databases">
        <authorList>
            <consortium name="NCBI Genome Project"/>
        </authorList>
    </citation>
    <scope>NUCLEOTIDE SEQUENCE</scope>
    <source>
        <strain evidence="13">CBS 342.82</strain>
    </source>
</reference>
<dbReference type="InterPro" id="IPR000634">
    <property type="entry name" value="Ser/Thr_deHydtase_PyrdxlP-BS"/>
</dbReference>
<evidence type="ECO:0000256" key="1">
    <source>
        <dbReference type="ARBA" id="ARBA00001933"/>
    </source>
</evidence>
<dbReference type="Gene3D" id="3.40.50.1100">
    <property type="match status" value="2"/>
</dbReference>
<keyword evidence="6" id="KW-0791">Threonine biosynthesis</keyword>
<dbReference type="SUPFAM" id="SSF53686">
    <property type="entry name" value="Tryptophan synthase beta subunit-like PLP-dependent enzymes"/>
    <property type="match status" value="1"/>
</dbReference>
<dbReference type="Proteomes" id="UP000504637">
    <property type="component" value="Unplaced"/>
</dbReference>
<proteinExistence type="inferred from homology"/>
<comment type="cofactor">
    <cofactor evidence="1 9">
        <name>pyridoxal 5'-phosphate</name>
        <dbReference type="ChEBI" id="CHEBI:597326"/>
    </cofactor>
</comment>
<dbReference type="Pfam" id="PF00291">
    <property type="entry name" value="PALP"/>
    <property type="match status" value="1"/>
</dbReference>
<comment type="similarity">
    <text evidence="3">Belongs to the threonine synthase family.</text>
</comment>
<comment type="pathway">
    <text evidence="2">Amino-acid biosynthesis; L-threonine biosynthesis; L-threonine from L-aspartate: step 5/5.</text>
</comment>
<evidence type="ECO:0000313" key="13">
    <source>
        <dbReference type="RefSeq" id="XP_033461809.1"/>
    </source>
</evidence>
<organism evidence="13">
    <name type="scientific">Dissoconium aciculare CBS 342.82</name>
    <dbReference type="NCBI Taxonomy" id="1314786"/>
    <lineage>
        <taxon>Eukaryota</taxon>
        <taxon>Fungi</taxon>
        <taxon>Dikarya</taxon>
        <taxon>Ascomycota</taxon>
        <taxon>Pezizomycotina</taxon>
        <taxon>Dothideomycetes</taxon>
        <taxon>Dothideomycetidae</taxon>
        <taxon>Mycosphaerellales</taxon>
        <taxon>Dissoconiaceae</taxon>
        <taxon>Dissoconium</taxon>
    </lineage>
</organism>
<dbReference type="FunFam" id="3.40.50.1100:FF:000024">
    <property type="entry name" value="Probable threonine synthase"/>
    <property type="match status" value="1"/>
</dbReference>
<evidence type="ECO:0000256" key="6">
    <source>
        <dbReference type="ARBA" id="ARBA00022697"/>
    </source>
</evidence>
<keyword evidence="8" id="KW-0456">Lyase</keyword>
<accession>A0A6J3MA96</accession>
<dbReference type="CDD" id="cd01560">
    <property type="entry name" value="Thr-synth_2"/>
    <property type="match status" value="1"/>
</dbReference>
<evidence type="ECO:0000256" key="8">
    <source>
        <dbReference type="ARBA" id="ARBA00023239"/>
    </source>
</evidence>
<protein>
    <recommendedName>
        <fullName evidence="4">threonine synthase</fullName>
        <ecNumber evidence="4">4.2.3.1</ecNumber>
    </recommendedName>
</protein>
<dbReference type="Pfam" id="PF14821">
    <property type="entry name" value="Thr_synth_N"/>
    <property type="match status" value="1"/>
</dbReference>
<dbReference type="GO" id="GO:0009088">
    <property type="term" value="P:threonine biosynthetic process"/>
    <property type="evidence" value="ECO:0007669"/>
    <property type="project" value="UniProtKB-UniPathway"/>
</dbReference>
<dbReference type="OrthoDB" id="5203861at2759"/>
<reference evidence="13" key="1">
    <citation type="submission" date="2020-01" db="EMBL/GenBank/DDBJ databases">
        <authorList>
            <consortium name="DOE Joint Genome Institute"/>
            <person name="Haridas S."/>
            <person name="Albert R."/>
            <person name="Binder M."/>
            <person name="Bloem J."/>
            <person name="Labutti K."/>
            <person name="Salamov A."/>
            <person name="Andreopoulos B."/>
            <person name="Baker S.E."/>
            <person name="Barry K."/>
            <person name="Bills G."/>
            <person name="Bluhm B.H."/>
            <person name="Cannon C."/>
            <person name="Castanera R."/>
            <person name="Culley D.E."/>
            <person name="Daum C."/>
            <person name="Ezra D."/>
            <person name="Gonzalez J.B."/>
            <person name="Henrissat B."/>
            <person name="Kuo A."/>
            <person name="Liang C."/>
            <person name="Lipzen A."/>
            <person name="Lutzoni F."/>
            <person name="Magnuson J."/>
            <person name="Mondo S."/>
            <person name="Nolan M."/>
            <person name="Ohm R."/>
            <person name="Pangilinan J."/>
            <person name="Park H.-J."/>
            <person name="Ramirez L."/>
            <person name="Alfaro M."/>
            <person name="Sun H."/>
            <person name="Tritt A."/>
            <person name="Yoshinaga Y."/>
            <person name="Zwiers L.-H."/>
            <person name="Turgeon B.G."/>
            <person name="Goodwin S.B."/>
            <person name="Spatafora J.W."/>
            <person name="Crous P.W."/>
            <person name="Grigoriev I.V."/>
        </authorList>
    </citation>
    <scope>NUCLEOTIDE SEQUENCE</scope>
    <source>
        <strain evidence="13">CBS 342.82</strain>
    </source>
</reference>
<evidence type="ECO:0000259" key="10">
    <source>
        <dbReference type="Pfam" id="PF00291"/>
    </source>
</evidence>
<dbReference type="InterPro" id="IPR001926">
    <property type="entry name" value="TrpB-like_PALP"/>
</dbReference>
<dbReference type="EC" id="4.2.3.1" evidence="4"/>
<dbReference type="PROSITE" id="PS00165">
    <property type="entry name" value="DEHYDRATASE_SER_THR"/>
    <property type="match status" value="1"/>
</dbReference>
<evidence type="ECO:0000256" key="4">
    <source>
        <dbReference type="ARBA" id="ARBA00013028"/>
    </source>
</evidence>
<dbReference type="InterPro" id="IPR029144">
    <property type="entry name" value="Thr_synth_N"/>
</dbReference>
<dbReference type="RefSeq" id="XP_033461809.1">
    <property type="nucleotide sequence ID" value="XM_033602513.1"/>
</dbReference>
<sequence>MTSHTQSQRYLSTRGGSYDFSFEDVVLKGLAADGGLFIPEEIPALPQDWQTTWKDHSFQQLALEIFSLYISPSEIPRKDLEGIIERSYAGFRAPNVTPIRTLDSKKNLHLLELFHGPTFAFKDVALQFLGNLFEYFLVRRNKGKEGDDREHLTVVGATSGDTGSAAIYGLRGKKDVSVFIMFPKGKVSPIQEAQMTTVLDANVHNLSVEGTFDDCQDIVKALFNDPEINQTHKLAAVNSINWARILAQITYYFHSYFTLARQTSTPNPKVRYVVPTGNFGDILAGYFATRMGLPTNKLIIATNENDILHRFWRTGHYEKKPVHGREAEGGFEEDGVKAHEEGVKETLAPAMDILVSSNFERLLWFLALQTNTEHDRAAAGAQVKSWLEALKTSGGFGVDPAILSAAKVHFASERVSDKQTLTTITNTYLQPLEPRRADETELPTRGSEHDGHYILDPHTAIGVEGALRSISTIGASEGEVHHIALSTAHPAKFANAVELALRDQPGFSFETVLPVQLQGLESMERRVTDSPADWKKVREIVVREVAEEKAALTR</sequence>
<dbReference type="PANTHER" id="PTHR42690">
    <property type="entry name" value="THREONINE SYNTHASE FAMILY MEMBER"/>
    <property type="match status" value="1"/>
</dbReference>
<keyword evidence="12" id="KW-1185">Reference proteome</keyword>
<reference evidence="13" key="3">
    <citation type="submission" date="2025-08" db="UniProtKB">
        <authorList>
            <consortium name="RefSeq"/>
        </authorList>
    </citation>
    <scope>IDENTIFICATION</scope>
    <source>
        <strain evidence="13">CBS 342.82</strain>
    </source>
</reference>
<dbReference type="AlphaFoldDB" id="A0A6J3MA96"/>
<keyword evidence="7 9" id="KW-0663">Pyridoxal phosphate</keyword>
<dbReference type="UniPathway" id="UPA00050">
    <property type="reaction ID" value="UER00065"/>
</dbReference>
<name>A0A6J3MA96_9PEZI</name>
<dbReference type="InterPro" id="IPR036052">
    <property type="entry name" value="TrpB-like_PALP_sf"/>
</dbReference>
<gene>
    <name evidence="13" type="ORF">K489DRAFT_355070</name>
</gene>
<dbReference type="InterPro" id="IPR004450">
    <property type="entry name" value="Thr_synthase-like"/>
</dbReference>
<feature type="domain" description="Tryptophan synthase beta chain-like PALP" evidence="10">
    <location>
        <begin position="97"/>
        <end position="329"/>
    </location>
</feature>
<dbReference type="InterPro" id="IPR037158">
    <property type="entry name" value="Thr_synth_N_sf"/>
</dbReference>
<dbReference type="Gene3D" id="3.90.1380.10">
    <property type="entry name" value="Threonine synthase, N-terminal domain"/>
    <property type="match status" value="1"/>
</dbReference>
<keyword evidence="5" id="KW-0028">Amino-acid biosynthesis</keyword>
<evidence type="ECO:0000256" key="7">
    <source>
        <dbReference type="ARBA" id="ARBA00022898"/>
    </source>
</evidence>
<evidence type="ECO:0000256" key="3">
    <source>
        <dbReference type="ARBA" id="ARBA00005517"/>
    </source>
</evidence>
<dbReference type="FunFam" id="3.90.1380.10:FF:000003">
    <property type="entry name" value="THR4p Threonine synthase"/>
    <property type="match status" value="1"/>
</dbReference>
<feature type="domain" description="Threonine synthase N-terminal" evidence="11">
    <location>
        <begin position="9"/>
        <end position="88"/>
    </location>
</feature>